<sequence>MERIVGSYDEGYFKMPSLTIEPLTANPGSIIGYSRDNTTLHWTELWSKCYETWNTFLQALQPWFDQHDAKLTFISNRKKGLIKAVADNFHYCNHKFCFRRMHKNFKKIYKGTHLEKLSWNAARTYKTIDKDNFLVKLGEDHLSILRVRDKPLHKLLEKLNMMMMTLMYDRRTKASIWDQDGLVPRAVAQIAKLKKWYGKFDLVGVDKNKWTAIKDCLRWTVNLDAQKCECKEWQVSGLPCVHPVCILVWLRKPSWKKYCSEYHWVSTYMKAYDNAVYPVADETSWVKPPREFRPPPLLRPTRRPRKSRIKDEDKFTNCSARRCGKRCHFEHNKKICKGHLVVDKVVHNKKKLTRVDTPRS</sequence>
<keyword evidence="1" id="KW-0479">Metal-binding</keyword>
<dbReference type="AlphaFoldDB" id="A0A7J7MWR9"/>
<dbReference type="Pfam" id="PF04434">
    <property type="entry name" value="SWIM"/>
    <property type="match status" value="1"/>
</dbReference>
<dbReference type="OrthoDB" id="785835at2759"/>
<dbReference type="InterPro" id="IPR006564">
    <property type="entry name" value="Znf_PMZ"/>
</dbReference>
<dbReference type="PROSITE" id="PS50966">
    <property type="entry name" value="ZF_SWIM"/>
    <property type="match status" value="1"/>
</dbReference>
<dbReference type="EMBL" id="JACGCM010001193">
    <property type="protein sequence ID" value="KAF6159381.1"/>
    <property type="molecule type" value="Genomic_DNA"/>
</dbReference>
<comment type="caution">
    <text evidence="6">The sequence shown here is derived from an EMBL/GenBank/DDBJ whole genome shotgun (WGS) entry which is preliminary data.</text>
</comment>
<protein>
    <recommendedName>
        <fullName evidence="5">SWIM-type domain-containing protein</fullName>
    </recommendedName>
</protein>
<evidence type="ECO:0000256" key="1">
    <source>
        <dbReference type="ARBA" id="ARBA00022723"/>
    </source>
</evidence>
<keyword evidence="3" id="KW-0862">Zinc</keyword>
<keyword evidence="2 4" id="KW-0863">Zinc-finger</keyword>
<evidence type="ECO:0000313" key="7">
    <source>
        <dbReference type="Proteomes" id="UP000541444"/>
    </source>
</evidence>
<name>A0A7J7MWR9_9MAGN</name>
<evidence type="ECO:0000256" key="3">
    <source>
        <dbReference type="ARBA" id="ARBA00022833"/>
    </source>
</evidence>
<keyword evidence="7" id="KW-1185">Reference proteome</keyword>
<organism evidence="6 7">
    <name type="scientific">Kingdonia uniflora</name>
    <dbReference type="NCBI Taxonomy" id="39325"/>
    <lineage>
        <taxon>Eukaryota</taxon>
        <taxon>Viridiplantae</taxon>
        <taxon>Streptophyta</taxon>
        <taxon>Embryophyta</taxon>
        <taxon>Tracheophyta</taxon>
        <taxon>Spermatophyta</taxon>
        <taxon>Magnoliopsida</taxon>
        <taxon>Ranunculales</taxon>
        <taxon>Circaeasteraceae</taxon>
        <taxon>Kingdonia</taxon>
    </lineage>
</organism>
<gene>
    <name evidence="6" type="ORF">GIB67_032152</name>
</gene>
<dbReference type="InterPro" id="IPR007527">
    <property type="entry name" value="Znf_SWIM"/>
</dbReference>
<feature type="domain" description="SWIM-type" evidence="5">
    <location>
        <begin position="219"/>
        <end position="251"/>
    </location>
</feature>
<dbReference type="GO" id="GO:0008270">
    <property type="term" value="F:zinc ion binding"/>
    <property type="evidence" value="ECO:0007669"/>
    <property type="project" value="UniProtKB-KW"/>
</dbReference>
<accession>A0A7J7MWR9</accession>
<dbReference type="PANTHER" id="PTHR31973:SF187">
    <property type="entry name" value="MUTATOR TRANSPOSASE MUDRA PROTEIN"/>
    <property type="match status" value="1"/>
</dbReference>
<dbReference type="PANTHER" id="PTHR31973">
    <property type="entry name" value="POLYPROTEIN, PUTATIVE-RELATED"/>
    <property type="match status" value="1"/>
</dbReference>
<reference evidence="6 7" key="1">
    <citation type="journal article" date="2020" name="IScience">
        <title>Genome Sequencing of the Endangered Kingdonia uniflora (Circaeasteraceae, Ranunculales) Reveals Potential Mechanisms of Evolutionary Specialization.</title>
        <authorList>
            <person name="Sun Y."/>
            <person name="Deng T."/>
            <person name="Zhang A."/>
            <person name="Moore M.J."/>
            <person name="Landis J.B."/>
            <person name="Lin N."/>
            <person name="Zhang H."/>
            <person name="Zhang X."/>
            <person name="Huang J."/>
            <person name="Zhang X."/>
            <person name="Sun H."/>
            <person name="Wang H."/>
        </authorList>
    </citation>
    <scope>NUCLEOTIDE SEQUENCE [LARGE SCALE GENOMIC DNA]</scope>
    <source>
        <strain evidence="6">TB1705</strain>
        <tissue evidence="6">Leaf</tissue>
    </source>
</reference>
<evidence type="ECO:0000256" key="4">
    <source>
        <dbReference type="PROSITE-ProRule" id="PRU00325"/>
    </source>
</evidence>
<dbReference type="Proteomes" id="UP000541444">
    <property type="component" value="Unassembled WGS sequence"/>
</dbReference>
<evidence type="ECO:0000256" key="2">
    <source>
        <dbReference type="ARBA" id="ARBA00022771"/>
    </source>
</evidence>
<evidence type="ECO:0000313" key="6">
    <source>
        <dbReference type="EMBL" id="KAF6159381.1"/>
    </source>
</evidence>
<proteinExistence type="predicted"/>
<dbReference type="SMART" id="SM00575">
    <property type="entry name" value="ZnF_PMZ"/>
    <property type="match status" value="1"/>
</dbReference>
<evidence type="ECO:0000259" key="5">
    <source>
        <dbReference type="PROSITE" id="PS50966"/>
    </source>
</evidence>